<dbReference type="InterPro" id="IPR046491">
    <property type="entry name" value="DUF6584"/>
</dbReference>
<gene>
    <name evidence="1" type="ORF">SAMN05421594_4366</name>
</gene>
<reference evidence="2" key="1">
    <citation type="submission" date="2016-10" db="EMBL/GenBank/DDBJ databases">
        <authorList>
            <person name="Varghese N."/>
            <person name="Submissions S."/>
        </authorList>
    </citation>
    <scope>NUCLEOTIDE SEQUENCE [LARGE SCALE GENOMIC DNA]</scope>
    <source>
        <strain evidence="2">DSM 25575</strain>
    </source>
</reference>
<organism evidence="1 2">
    <name type="scientific">Chryseobacterium oleae</name>
    <dbReference type="NCBI Taxonomy" id="491207"/>
    <lineage>
        <taxon>Bacteria</taxon>
        <taxon>Pseudomonadati</taxon>
        <taxon>Bacteroidota</taxon>
        <taxon>Flavobacteriia</taxon>
        <taxon>Flavobacteriales</taxon>
        <taxon>Weeksellaceae</taxon>
        <taxon>Chryseobacterium group</taxon>
        <taxon>Chryseobacterium</taxon>
    </lineage>
</organism>
<protein>
    <recommendedName>
        <fullName evidence="3">Tetratricopeptide repeat-containing protein</fullName>
    </recommendedName>
</protein>
<dbReference type="EMBL" id="FOVD01000009">
    <property type="protein sequence ID" value="SFN83252.1"/>
    <property type="molecule type" value="Genomic_DNA"/>
</dbReference>
<dbReference type="AlphaFoldDB" id="A0A1I5C8Y8"/>
<dbReference type="OrthoDB" id="1377220at2"/>
<name>A0A1I5C8Y8_CHROL</name>
<evidence type="ECO:0000313" key="2">
    <source>
        <dbReference type="Proteomes" id="UP000198769"/>
    </source>
</evidence>
<proteinExistence type="predicted"/>
<dbReference type="Proteomes" id="UP000198769">
    <property type="component" value="Unassembled WGS sequence"/>
</dbReference>
<accession>A0A1I5C8Y8</accession>
<sequence>MENIFYKIEKDLEEGRKKKACDRLRNAVNQYPDDLSLREKLGRIYYEAGFLDEAGKFWILSEPKDSEMKNAVEIYKSSLSYSGNAILKDIVFRGDKKVLSDYARSVLKDLETDSLKKTNHIPVFKKKYKQGLIDSKSNPSFLSKVTIFLLI</sequence>
<dbReference type="Pfam" id="PF20225">
    <property type="entry name" value="DUF6584"/>
    <property type="match status" value="1"/>
</dbReference>
<keyword evidence="2" id="KW-1185">Reference proteome</keyword>
<evidence type="ECO:0008006" key="3">
    <source>
        <dbReference type="Google" id="ProtNLM"/>
    </source>
</evidence>
<evidence type="ECO:0000313" key="1">
    <source>
        <dbReference type="EMBL" id="SFN83252.1"/>
    </source>
</evidence>
<dbReference type="RefSeq" id="WP_090027120.1">
    <property type="nucleotide sequence ID" value="NZ_FOVD01000009.1"/>
</dbReference>